<dbReference type="InterPro" id="IPR039420">
    <property type="entry name" value="WalR-like"/>
</dbReference>
<feature type="modified residue" description="4-aspartylphosphate" evidence="4">
    <location>
        <position position="51"/>
    </location>
</feature>
<evidence type="ECO:0000313" key="7">
    <source>
        <dbReference type="Proteomes" id="UP000737171"/>
    </source>
</evidence>
<evidence type="ECO:0000256" key="1">
    <source>
        <dbReference type="ARBA" id="ARBA00023015"/>
    </source>
</evidence>
<evidence type="ECO:0000313" key="6">
    <source>
        <dbReference type="EMBL" id="NRF67598.1"/>
    </source>
</evidence>
<keyword evidence="3" id="KW-0804">Transcription</keyword>
<dbReference type="SUPFAM" id="SSF46894">
    <property type="entry name" value="C-terminal effector domain of the bipartite response regulators"/>
    <property type="match status" value="1"/>
</dbReference>
<dbReference type="RefSeq" id="WP_173122700.1">
    <property type="nucleotide sequence ID" value="NZ_JABRWJ010000003.1"/>
</dbReference>
<dbReference type="SUPFAM" id="SSF52172">
    <property type="entry name" value="CheY-like"/>
    <property type="match status" value="1"/>
</dbReference>
<dbReference type="InterPro" id="IPR001789">
    <property type="entry name" value="Sig_transdc_resp-reg_receiver"/>
</dbReference>
<dbReference type="PANTHER" id="PTHR48111:SF67">
    <property type="entry name" value="TRANSCRIPTIONAL REGULATORY PROTEIN TCTD"/>
    <property type="match status" value="1"/>
</dbReference>
<organism evidence="6 7">
    <name type="scientific">Pseudaquabacterium terrae</name>
    <dbReference type="NCBI Taxonomy" id="2732868"/>
    <lineage>
        <taxon>Bacteria</taxon>
        <taxon>Pseudomonadati</taxon>
        <taxon>Pseudomonadota</taxon>
        <taxon>Betaproteobacteria</taxon>
        <taxon>Burkholderiales</taxon>
        <taxon>Sphaerotilaceae</taxon>
        <taxon>Pseudaquabacterium</taxon>
    </lineage>
</organism>
<dbReference type="Pfam" id="PF00072">
    <property type="entry name" value="Response_reg"/>
    <property type="match status" value="1"/>
</dbReference>
<dbReference type="Gene3D" id="3.40.50.2300">
    <property type="match status" value="1"/>
</dbReference>
<evidence type="ECO:0000256" key="4">
    <source>
        <dbReference type="PROSITE-ProRule" id="PRU00169"/>
    </source>
</evidence>
<dbReference type="InterPro" id="IPR016032">
    <property type="entry name" value="Sig_transdc_resp-reg_C-effctor"/>
</dbReference>
<proteinExistence type="predicted"/>
<comment type="caution">
    <text evidence="6">The sequence shown here is derived from an EMBL/GenBank/DDBJ whole genome shotgun (WGS) entry which is preliminary data.</text>
</comment>
<feature type="domain" description="Response regulatory" evidence="5">
    <location>
        <begin position="2"/>
        <end position="116"/>
    </location>
</feature>
<dbReference type="PANTHER" id="PTHR48111">
    <property type="entry name" value="REGULATOR OF RPOS"/>
    <property type="match status" value="1"/>
</dbReference>
<dbReference type="SMART" id="SM00862">
    <property type="entry name" value="Trans_reg_C"/>
    <property type="match status" value="1"/>
</dbReference>
<dbReference type="InterPro" id="IPR001867">
    <property type="entry name" value="OmpR/PhoB-type_DNA-bd"/>
</dbReference>
<name>A0ABX2EG56_9BURK</name>
<evidence type="ECO:0000256" key="2">
    <source>
        <dbReference type="ARBA" id="ARBA00023125"/>
    </source>
</evidence>
<evidence type="ECO:0000259" key="5">
    <source>
        <dbReference type="PROSITE" id="PS50110"/>
    </source>
</evidence>
<protein>
    <submittedName>
        <fullName evidence="6">Response regulator transcription factor</fullName>
    </submittedName>
</protein>
<dbReference type="Gene3D" id="1.10.10.10">
    <property type="entry name" value="Winged helix-like DNA-binding domain superfamily/Winged helix DNA-binding domain"/>
    <property type="match status" value="1"/>
</dbReference>
<dbReference type="InterPro" id="IPR036388">
    <property type="entry name" value="WH-like_DNA-bd_sf"/>
</dbReference>
<dbReference type="PROSITE" id="PS50110">
    <property type="entry name" value="RESPONSE_REGULATORY"/>
    <property type="match status" value="1"/>
</dbReference>
<keyword evidence="2" id="KW-0238">DNA-binding</keyword>
<gene>
    <name evidence="6" type="ORF">HLB44_11440</name>
</gene>
<keyword evidence="7" id="KW-1185">Reference proteome</keyword>
<dbReference type="EMBL" id="JABRWJ010000003">
    <property type="protein sequence ID" value="NRF67598.1"/>
    <property type="molecule type" value="Genomic_DNA"/>
</dbReference>
<accession>A0ABX2EG56</accession>
<dbReference type="InterPro" id="IPR011006">
    <property type="entry name" value="CheY-like_superfamily"/>
</dbReference>
<dbReference type="Proteomes" id="UP000737171">
    <property type="component" value="Unassembled WGS sequence"/>
</dbReference>
<keyword evidence="1" id="KW-0805">Transcription regulation</keyword>
<dbReference type="SMART" id="SM00448">
    <property type="entry name" value="REC"/>
    <property type="match status" value="1"/>
</dbReference>
<sequence length="214" mass="22981">MRILIADDNAALAEGLAYVLQKSGHVVEAVTDGQATLDALERGRFELLVLDYGMPRLDGAQVLGRVRARADYLPVLLASARDDAPRRLAEQGLVVDAVLCKPFSINAFESTIEELERGICRSAPRHAVHFGPLVCDPADGSATLDGVRLELAEDERRLLERLASHHGEAVAADELAQIAGGPVEPVIARLAERLHATALRIVTVRGIGWCLATA</sequence>
<evidence type="ECO:0000256" key="3">
    <source>
        <dbReference type="ARBA" id="ARBA00023163"/>
    </source>
</evidence>
<reference evidence="6 7" key="1">
    <citation type="submission" date="2020-05" db="EMBL/GenBank/DDBJ databases">
        <title>Aquincola sp. isolate from soil.</title>
        <authorList>
            <person name="Han J."/>
            <person name="Kim D.-U."/>
        </authorList>
    </citation>
    <scope>NUCLEOTIDE SEQUENCE [LARGE SCALE GENOMIC DNA]</scope>
    <source>
        <strain evidence="6 7">S2</strain>
    </source>
</reference>
<keyword evidence="4" id="KW-0597">Phosphoprotein</keyword>